<dbReference type="AlphaFoldDB" id="A0A417YLX7"/>
<gene>
    <name evidence="2" type="ORF">D1B32_03865</name>
</gene>
<dbReference type="OrthoDB" id="2354281at2"/>
<dbReference type="Proteomes" id="UP000285456">
    <property type="component" value="Unassembled WGS sequence"/>
</dbReference>
<reference evidence="2 3" key="1">
    <citation type="journal article" date="2007" name="Int. J. Syst. Evol. Microbiol.">
        <title>Oceanobacillus profundus sp. nov., isolated from a deep-sea sediment core.</title>
        <authorList>
            <person name="Kim Y.G."/>
            <person name="Choi D.H."/>
            <person name="Hyun S."/>
            <person name="Cho B.C."/>
        </authorList>
    </citation>
    <scope>NUCLEOTIDE SEQUENCE [LARGE SCALE GENOMIC DNA]</scope>
    <source>
        <strain evidence="2 3">DSM 18246</strain>
    </source>
</reference>
<feature type="domain" description="Glyoxalase/fosfomycin resistance/dioxygenase" evidence="1">
    <location>
        <begin position="9"/>
        <end position="113"/>
    </location>
</feature>
<dbReference type="InterPro" id="IPR004360">
    <property type="entry name" value="Glyas_Fos-R_dOase_dom"/>
</dbReference>
<evidence type="ECO:0000259" key="1">
    <source>
        <dbReference type="Pfam" id="PF00903"/>
    </source>
</evidence>
<accession>A0A417YLX7</accession>
<organism evidence="2 3">
    <name type="scientific">Oceanobacillus profundus</name>
    <dbReference type="NCBI Taxonomy" id="372463"/>
    <lineage>
        <taxon>Bacteria</taxon>
        <taxon>Bacillati</taxon>
        <taxon>Bacillota</taxon>
        <taxon>Bacilli</taxon>
        <taxon>Bacillales</taxon>
        <taxon>Bacillaceae</taxon>
        <taxon>Oceanobacillus</taxon>
    </lineage>
</organism>
<keyword evidence="3" id="KW-1185">Reference proteome</keyword>
<dbReference type="EMBL" id="QWEH01000002">
    <property type="protein sequence ID" value="RHW34313.1"/>
    <property type="molecule type" value="Genomic_DNA"/>
</dbReference>
<dbReference type="InterPro" id="IPR029068">
    <property type="entry name" value="Glyas_Bleomycin-R_OHBP_Dase"/>
</dbReference>
<dbReference type="SUPFAM" id="SSF54593">
    <property type="entry name" value="Glyoxalase/Bleomycin resistance protein/Dihydroxybiphenyl dioxygenase"/>
    <property type="match status" value="1"/>
</dbReference>
<dbReference type="Pfam" id="PF00903">
    <property type="entry name" value="Glyoxalase"/>
    <property type="match status" value="1"/>
</dbReference>
<name>A0A417YLX7_9BACI</name>
<protein>
    <submittedName>
        <fullName evidence="2">VOC family protein</fullName>
    </submittedName>
</protein>
<comment type="caution">
    <text evidence="2">The sequence shown here is derived from an EMBL/GenBank/DDBJ whole genome shotgun (WGS) entry which is preliminary data.</text>
</comment>
<sequence>MDNPILKQIGTVFIPVSNIEKARDWYCDILGLETDGEIQFGHLYVIPMEGTGIVLDSKIYSEDRIFKVPAFHFNTKSIEEAFHFMSKKDVDLITPIEHNHYFNFKDPDGNILMICKC</sequence>
<evidence type="ECO:0000313" key="3">
    <source>
        <dbReference type="Proteomes" id="UP000285456"/>
    </source>
</evidence>
<dbReference type="RefSeq" id="WP_118888675.1">
    <property type="nucleotide sequence ID" value="NZ_JAMAWL010000010.1"/>
</dbReference>
<proteinExistence type="predicted"/>
<dbReference type="Gene3D" id="3.10.180.10">
    <property type="entry name" value="2,3-Dihydroxybiphenyl 1,2-Dioxygenase, domain 1"/>
    <property type="match status" value="1"/>
</dbReference>
<evidence type="ECO:0000313" key="2">
    <source>
        <dbReference type="EMBL" id="RHW34313.1"/>
    </source>
</evidence>